<evidence type="ECO:0000313" key="3">
    <source>
        <dbReference type="EMBL" id="KAK7688227.1"/>
    </source>
</evidence>
<comment type="caution">
    <text evidence="3">The sequence shown here is derived from an EMBL/GenBank/DDBJ whole genome shotgun (WGS) entry which is preliminary data.</text>
</comment>
<name>A0AAW0GE63_9APHY</name>
<dbReference type="Pfam" id="PF17667">
    <property type="entry name" value="Pkinase_fungal"/>
    <property type="match status" value="2"/>
</dbReference>
<dbReference type="InterPro" id="IPR040976">
    <property type="entry name" value="Pkinase_fungal"/>
</dbReference>
<feature type="compositionally biased region" description="Pro residues" evidence="1">
    <location>
        <begin position="20"/>
        <end position="39"/>
    </location>
</feature>
<feature type="domain" description="Fungal-type protein kinase" evidence="2">
    <location>
        <begin position="372"/>
        <end position="543"/>
    </location>
</feature>
<feature type="region of interest" description="Disordered" evidence="1">
    <location>
        <begin position="1"/>
        <end position="74"/>
    </location>
</feature>
<dbReference type="AlphaFoldDB" id="A0AAW0GE63"/>
<evidence type="ECO:0000256" key="1">
    <source>
        <dbReference type="SAM" id="MobiDB-lite"/>
    </source>
</evidence>
<dbReference type="Gene3D" id="1.10.510.10">
    <property type="entry name" value="Transferase(Phosphotransferase) domain 1"/>
    <property type="match status" value="1"/>
</dbReference>
<feature type="region of interest" description="Disordered" evidence="1">
    <location>
        <begin position="320"/>
        <end position="360"/>
    </location>
</feature>
<protein>
    <recommendedName>
        <fullName evidence="2">Fungal-type protein kinase domain-containing protein</fullName>
    </recommendedName>
</protein>
<proteinExistence type="predicted"/>
<sequence>MEPTDTPSSPGEDASVFFPSSPPATSPPRSSPPPLPASSPAPDDDLAPRPVTPPDQIGQAHVQHSEHLDTKPAVPVVKSTPVSLGLGAHINIKRNTDNVYIPLQKYEMSEYTHCFSLDEWVEAVLGQSPTQISEWVSFFTTAGLFMDPTLRQAVTDYLRADSLKSEALMYKPFCIASNRILKFYLENAKNATPFLVEDLLFCPNHPVYIGQRLDGSNRSPDVVLITQTVFELIQNREKTDKDGQYPTAGIRWTDLFSIIEFKTSHDQKYRDAAVNEWCRRQNITRDELMSAKKLEDLLPPKAESSNKDPVFLPLRGVSQDIPRSQPTRLQKRPAASNFEFTTTKKRRTQDPPPPLEDNKLLFKSPVGYEKKMASYALEMLSSTNGTRSHFFQCLIEGDIARFHYSDPTGIAWSTQFSWIRNLEKFAAILLAIAYCDHERLGMTVPGLTPPEPESDIPRSLSIPPVSLKGYYLDMDYNGTTVRVTLGEPIYIQYSLVGRDTCVYEALTSVSIPGCPELVIKISLQFHTRQPEVELLLKAREAGVGDHLPEPHMWSTRDQQWCSSKGVWGMLYPNNATTKKYEPRTQDIIVLTRYLPLEKVLTPQNMYSLFNQLFEVLYSLRYKAYMLHRDITPSNLMCAVLVQADGTQVFILILIDIDLGVLLDKYGYPTGERSKHRTGTLPFMAVDLLQNPECTHYLRHDFESVFYVALWFLVKSRDIFLLWEDPDIAHATSAKSVVWDTFPDLIDTTLCLRDDFLAYDPWIFALWKLFWKARSARTEWLADRRSTNTADFDLKTLGGHVTYDKIREVLSGLRPKLAQSVPNLL</sequence>
<dbReference type="PANTHER" id="PTHR38248:SF2">
    <property type="entry name" value="FUNK1 11"/>
    <property type="match status" value="1"/>
</dbReference>
<accession>A0AAW0GE63</accession>
<dbReference type="InterPro" id="IPR011009">
    <property type="entry name" value="Kinase-like_dom_sf"/>
</dbReference>
<dbReference type="SUPFAM" id="SSF56112">
    <property type="entry name" value="Protein kinase-like (PK-like)"/>
    <property type="match status" value="1"/>
</dbReference>
<gene>
    <name evidence="3" type="ORF">QCA50_008597</name>
</gene>
<reference evidence="3 4" key="1">
    <citation type="submission" date="2022-09" db="EMBL/GenBank/DDBJ databases">
        <authorList>
            <person name="Palmer J.M."/>
        </authorList>
    </citation>
    <scope>NUCLEOTIDE SEQUENCE [LARGE SCALE GENOMIC DNA]</scope>
    <source>
        <strain evidence="3 4">DSM 7382</strain>
    </source>
</reference>
<feature type="domain" description="Fungal-type protein kinase" evidence="2">
    <location>
        <begin position="575"/>
        <end position="711"/>
    </location>
</feature>
<evidence type="ECO:0000259" key="2">
    <source>
        <dbReference type="Pfam" id="PF17667"/>
    </source>
</evidence>
<dbReference type="Proteomes" id="UP001385951">
    <property type="component" value="Unassembled WGS sequence"/>
</dbReference>
<keyword evidence="4" id="KW-1185">Reference proteome</keyword>
<evidence type="ECO:0000313" key="4">
    <source>
        <dbReference type="Proteomes" id="UP001385951"/>
    </source>
</evidence>
<dbReference type="EMBL" id="JASBNA010000011">
    <property type="protein sequence ID" value="KAK7688227.1"/>
    <property type="molecule type" value="Genomic_DNA"/>
</dbReference>
<dbReference type="PANTHER" id="PTHR38248">
    <property type="entry name" value="FUNK1 6"/>
    <property type="match status" value="1"/>
</dbReference>
<organism evidence="3 4">
    <name type="scientific">Cerrena zonata</name>
    <dbReference type="NCBI Taxonomy" id="2478898"/>
    <lineage>
        <taxon>Eukaryota</taxon>
        <taxon>Fungi</taxon>
        <taxon>Dikarya</taxon>
        <taxon>Basidiomycota</taxon>
        <taxon>Agaricomycotina</taxon>
        <taxon>Agaricomycetes</taxon>
        <taxon>Polyporales</taxon>
        <taxon>Cerrenaceae</taxon>
        <taxon>Cerrena</taxon>
    </lineage>
</organism>